<feature type="transmembrane region" description="Helical" evidence="7">
    <location>
        <begin position="160"/>
        <end position="178"/>
    </location>
</feature>
<evidence type="ECO:0000256" key="6">
    <source>
        <dbReference type="ARBA" id="ARBA00038193"/>
    </source>
</evidence>
<dbReference type="SUPFAM" id="SSF103473">
    <property type="entry name" value="MFS general substrate transporter"/>
    <property type="match status" value="1"/>
</dbReference>
<feature type="transmembrane region" description="Helical" evidence="7">
    <location>
        <begin position="123"/>
        <end position="140"/>
    </location>
</feature>
<dbReference type="EMBL" id="JAGXEW010000248">
    <property type="protein sequence ID" value="KAK1142992.1"/>
    <property type="molecule type" value="Genomic_DNA"/>
</dbReference>
<dbReference type="CDD" id="cd17313">
    <property type="entry name" value="MFS_SLC45_SUC"/>
    <property type="match status" value="1"/>
</dbReference>
<dbReference type="GO" id="GO:0008506">
    <property type="term" value="F:sucrose:proton symporter activity"/>
    <property type="evidence" value="ECO:0007669"/>
    <property type="project" value="TreeGrafter"/>
</dbReference>
<feature type="transmembrane region" description="Helical" evidence="7">
    <location>
        <begin position="428"/>
        <end position="447"/>
    </location>
</feature>
<evidence type="ECO:0008006" key="10">
    <source>
        <dbReference type="Google" id="ProtNLM"/>
    </source>
</evidence>
<feature type="transmembrane region" description="Helical" evidence="7">
    <location>
        <begin position="199"/>
        <end position="216"/>
    </location>
</feature>
<reference evidence="8" key="1">
    <citation type="submission" date="2022-02" db="EMBL/GenBank/DDBJ databases">
        <title>Atlantic sturgeon de novo genome assembly.</title>
        <authorList>
            <person name="Stock M."/>
            <person name="Klopp C."/>
            <person name="Guiguen Y."/>
            <person name="Cabau C."/>
            <person name="Parinello H."/>
            <person name="Santidrian Yebra-Pimentel E."/>
            <person name="Kuhl H."/>
            <person name="Dirks R.P."/>
            <person name="Guessner J."/>
            <person name="Wuertz S."/>
            <person name="Du K."/>
            <person name="Schartl M."/>
        </authorList>
    </citation>
    <scope>NUCLEOTIDE SEQUENCE</scope>
    <source>
        <strain evidence="8">STURGEONOMICS-FGT-2020</strain>
        <tissue evidence="8">Whole blood</tissue>
    </source>
</reference>
<evidence type="ECO:0000256" key="4">
    <source>
        <dbReference type="ARBA" id="ARBA00022989"/>
    </source>
</evidence>
<sequence length="559" mass="61483">MTLQTEKDLAKLSQTEVQVTAMDLYTVDCRTKSAESTGDIFCVVEPPRRSTGRLLMHSLAMFGREFCYAVEAAFVTPVLLSVGLPKRLYSLVWLLSPILGFILQPIIGSASDYCKSSWGRRRPYIVTLGIMMLIGMTMYLNGDAVISAIVSDKTVKQTWAIVIVMLGVVLFDFAADFIDGPIKAYLFDVCSHQDKERGLHFHALLTGLGGALGYFIGAMDWGHTALGTLLGSEYQVIYFFSAVILVVFVIVHLFSIPEVPLGKEDSLNKESDTSLLLKPNVHSSGYGAVVKMPNGNHEPDIRPRSFSALSEANSITPSVKQPNQEFQRRMTVKSLMTAMLSMPAHYRCLCVSHLIGWTAFLCNMLFFTDFMGQIVYKGDPYAEHNSTAYQTYERGVEIGCWGMCINAISSASYSYIQQILLPYIGLKGLYFTGYFLFGLGTGLIGLFPNVYSTLTLCTVFGVMSSTLYTIPYNLISEYHQEAELQRMQEGKPLEDSRGKGVDCAALTCMVQLAQIIVGAGLGALVNLAGSVVVIVICASAVSLIGCLFVALFVRFVKYK</sequence>
<protein>
    <recommendedName>
        <fullName evidence="10">Membrane-associated transporter protein</fullName>
    </recommendedName>
</protein>
<evidence type="ECO:0000256" key="3">
    <source>
        <dbReference type="ARBA" id="ARBA00022692"/>
    </source>
</evidence>
<dbReference type="Pfam" id="PF07690">
    <property type="entry name" value="MFS_1"/>
    <property type="match status" value="1"/>
</dbReference>
<keyword evidence="4 7" id="KW-1133">Transmembrane helix</keyword>
<proteinExistence type="inferred from homology"/>
<keyword evidence="3 7" id="KW-0812">Transmembrane</keyword>
<dbReference type="GO" id="GO:0016020">
    <property type="term" value="C:membrane"/>
    <property type="evidence" value="ECO:0007669"/>
    <property type="project" value="UniProtKB-SubCell"/>
</dbReference>
<evidence type="ECO:0000256" key="2">
    <source>
        <dbReference type="ARBA" id="ARBA00022448"/>
    </source>
</evidence>
<comment type="caution">
    <text evidence="8">The sequence shown here is derived from an EMBL/GenBank/DDBJ whole genome shotgun (WGS) entry which is preliminary data.</text>
</comment>
<evidence type="ECO:0000313" key="9">
    <source>
        <dbReference type="Proteomes" id="UP001230051"/>
    </source>
</evidence>
<name>A0AAD8CFV6_ACIOX</name>
<dbReference type="Proteomes" id="UP001230051">
    <property type="component" value="Unassembled WGS sequence"/>
</dbReference>
<feature type="transmembrane region" description="Helical" evidence="7">
    <location>
        <begin position="90"/>
        <end position="111"/>
    </location>
</feature>
<dbReference type="InterPro" id="IPR036259">
    <property type="entry name" value="MFS_trans_sf"/>
</dbReference>
<dbReference type="Gene3D" id="1.20.1250.20">
    <property type="entry name" value="MFS general substrate transporter like domains"/>
    <property type="match status" value="2"/>
</dbReference>
<organism evidence="8 9">
    <name type="scientific">Acipenser oxyrinchus oxyrinchus</name>
    <dbReference type="NCBI Taxonomy" id="40147"/>
    <lineage>
        <taxon>Eukaryota</taxon>
        <taxon>Metazoa</taxon>
        <taxon>Chordata</taxon>
        <taxon>Craniata</taxon>
        <taxon>Vertebrata</taxon>
        <taxon>Euteleostomi</taxon>
        <taxon>Actinopterygii</taxon>
        <taxon>Chondrostei</taxon>
        <taxon>Acipenseriformes</taxon>
        <taxon>Acipenseridae</taxon>
        <taxon>Acipenser</taxon>
    </lineage>
</organism>
<dbReference type="InterPro" id="IPR011701">
    <property type="entry name" value="MFS"/>
</dbReference>
<comment type="subcellular location">
    <subcellularLocation>
        <location evidence="1">Membrane</location>
        <topology evidence="1">Multi-pass membrane protein</topology>
    </subcellularLocation>
</comment>
<feature type="transmembrane region" description="Helical" evidence="7">
    <location>
        <begin position="236"/>
        <end position="256"/>
    </location>
</feature>
<evidence type="ECO:0000313" key="8">
    <source>
        <dbReference type="EMBL" id="KAK1142992.1"/>
    </source>
</evidence>
<feature type="transmembrane region" description="Helical" evidence="7">
    <location>
        <begin position="503"/>
        <end position="525"/>
    </location>
</feature>
<dbReference type="AlphaFoldDB" id="A0AAD8CFV6"/>
<keyword evidence="5 7" id="KW-0472">Membrane</keyword>
<gene>
    <name evidence="8" type="ORF">AOXY_G36812</name>
</gene>
<evidence type="ECO:0000256" key="1">
    <source>
        <dbReference type="ARBA" id="ARBA00004141"/>
    </source>
</evidence>
<dbReference type="PANTHER" id="PTHR19432:SF34">
    <property type="entry name" value="MEMBRANE-ASSOCIATED TRANSPORTER PROTEIN"/>
    <property type="match status" value="1"/>
</dbReference>
<accession>A0AAD8CFV6</accession>
<feature type="transmembrane region" description="Helical" evidence="7">
    <location>
        <begin position="66"/>
        <end position="84"/>
    </location>
</feature>
<keyword evidence="9" id="KW-1185">Reference proteome</keyword>
<dbReference type="PANTHER" id="PTHR19432">
    <property type="entry name" value="SUGAR TRANSPORTER"/>
    <property type="match status" value="1"/>
</dbReference>
<feature type="transmembrane region" description="Helical" evidence="7">
    <location>
        <begin position="354"/>
        <end position="376"/>
    </location>
</feature>
<evidence type="ECO:0000256" key="7">
    <source>
        <dbReference type="SAM" id="Phobius"/>
    </source>
</evidence>
<feature type="transmembrane region" description="Helical" evidence="7">
    <location>
        <begin position="531"/>
        <end position="553"/>
    </location>
</feature>
<evidence type="ECO:0000256" key="5">
    <source>
        <dbReference type="ARBA" id="ARBA00023136"/>
    </source>
</evidence>
<comment type="similarity">
    <text evidence="6">Belongs to the glycoside-pentoside-hexuronide (GPH) cation symporter transporter (TC 2.A.2) family.</text>
</comment>
<keyword evidence="2" id="KW-0813">Transport</keyword>